<reference evidence="1" key="1">
    <citation type="journal article" date="2020" name="Nat. Commun.">
        <title>Large-scale genome sequencing of mycorrhizal fungi provides insights into the early evolution of symbiotic traits.</title>
        <authorList>
            <person name="Miyauchi S."/>
            <person name="Kiss E."/>
            <person name="Kuo A."/>
            <person name="Drula E."/>
            <person name="Kohler A."/>
            <person name="Sanchez-Garcia M."/>
            <person name="Morin E."/>
            <person name="Andreopoulos B."/>
            <person name="Barry K.W."/>
            <person name="Bonito G."/>
            <person name="Buee M."/>
            <person name="Carver A."/>
            <person name="Chen C."/>
            <person name="Cichocki N."/>
            <person name="Clum A."/>
            <person name="Culley D."/>
            <person name="Crous P.W."/>
            <person name="Fauchery L."/>
            <person name="Girlanda M."/>
            <person name="Hayes R.D."/>
            <person name="Keri Z."/>
            <person name="LaButti K."/>
            <person name="Lipzen A."/>
            <person name="Lombard V."/>
            <person name="Magnuson J."/>
            <person name="Maillard F."/>
            <person name="Murat C."/>
            <person name="Nolan M."/>
            <person name="Ohm R.A."/>
            <person name="Pangilinan J."/>
            <person name="Pereira M.F."/>
            <person name="Perotto S."/>
            <person name="Peter M."/>
            <person name="Pfister S."/>
            <person name="Riley R."/>
            <person name="Sitrit Y."/>
            <person name="Stielow J.B."/>
            <person name="Szollosi G."/>
            <person name="Zifcakova L."/>
            <person name="Stursova M."/>
            <person name="Spatafora J.W."/>
            <person name="Tedersoo L."/>
            <person name="Vaario L.M."/>
            <person name="Yamada A."/>
            <person name="Yan M."/>
            <person name="Wang P."/>
            <person name="Xu J."/>
            <person name="Bruns T."/>
            <person name="Baldrian P."/>
            <person name="Vilgalys R."/>
            <person name="Dunand C."/>
            <person name="Henrissat B."/>
            <person name="Grigoriev I.V."/>
            <person name="Hibbett D."/>
            <person name="Nagy L.G."/>
            <person name="Martin F.M."/>
        </authorList>
    </citation>
    <scope>NUCLEOTIDE SEQUENCE</scope>
    <source>
        <strain evidence="1">UP504</strain>
    </source>
</reference>
<keyword evidence="2" id="KW-1185">Reference proteome</keyword>
<dbReference type="PROSITE" id="PS51257">
    <property type="entry name" value="PROKAR_LIPOPROTEIN"/>
    <property type="match status" value="1"/>
</dbReference>
<name>A0A9P6DPB5_9AGAM</name>
<evidence type="ECO:0000313" key="1">
    <source>
        <dbReference type="EMBL" id="KAF9509856.1"/>
    </source>
</evidence>
<sequence length="94" mass="10432">MTSRGCMRNLNHRIGIDTVSSTGLVVSASCFHGNILNHNSCSHILRIHAKCCCLRTLPARRPHIPLIIASSHSLVLFYSVFPVPGRGVHRESRF</sequence>
<accession>A0A9P6DPB5</accession>
<dbReference type="EMBL" id="MU129027">
    <property type="protein sequence ID" value="KAF9509856.1"/>
    <property type="molecule type" value="Genomic_DNA"/>
</dbReference>
<evidence type="ECO:0000313" key="2">
    <source>
        <dbReference type="Proteomes" id="UP000886523"/>
    </source>
</evidence>
<dbReference type="AlphaFoldDB" id="A0A9P6DPB5"/>
<dbReference type="Proteomes" id="UP000886523">
    <property type="component" value="Unassembled WGS sequence"/>
</dbReference>
<gene>
    <name evidence="1" type="ORF">BS47DRAFT_115339</name>
</gene>
<proteinExistence type="predicted"/>
<comment type="caution">
    <text evidence="1">The sequence shown here is derived from an EMBL/GenBank/DDBJ whole genome shotgun (WGS) entry which is preliminary data.</text>
</comment>
<protein>
    <submittedName>
        <fullName evidence="1">Uncharacterized protein</fullName>
    </submittedName>
</protein>
<organism evidence="1 2">
    <name type="scientific">Hydnum rufescens UP504</name>
    <dbReference type="NCBI Taxonomy" id="1448309"/>
    <lineage>
        <taxon>Eukaryota</taxon>
        <taxon>Fungi</taxon>
        <taxon>Dikarya</taxon>
        <taxon>Basidiomycota</taxon>
        <taxon>Agaricomycotina</taxon>
        <taxon>Agaricomycetes</taxon>
        <taxon>Cantharellales</taxon>
        <taxon>Hydnaceae</taxon>
        <taxon>Hydnum</taxon>
    </lineage>
</organism>